<protein>
    <submittedName>
        <fullName evidence="4">Uncharacterized protein</fullName>
    </submittedName>
</protein>
<dbReference type="PANTHER" id="PTHR36855">
    <property type="entry name" value="CHROMOSOME 10, WHOLE GENOME SHOTGUN SEQUENCE"/>
    <property type="match status" value="1"/>
</dbReference>
<feature type="domain" description="PEX14-like helix-turn-helix" evidence="3">
    <location>
        <begin position="21"/>
        <end position="89"/>
    </location>
</feature>
<dbReference type="PANTHER" id="PTHR36855:SF1">
    <property type="entry name" value="PEROXISOME MEMBRANE ANCHOR PROTEIN PEX14P N-TERMINAL DOMAIN-CONTAINING PROTEIN"/>
    <property type="match status" value="1"/>
</dbReference>
<dbReference type="Pfam" id="PF17733">
    <property type="entry name" value="KPWE_dom"/>
    <property type="match status" value="1"/>
</dbReference>
<dbReference type="InterPro" id="IPR040554">
    <property type="entry name" value="KPWE_PEX14_dom"/>
</dbReference>
<dbReference type="eggNOG" id="ENOG502S7YV">
    <property type="taxonomic scope" value="Eukaryota"/>
</dbReference>
<feature type="domain" description="Peroxisomal membrane protein PEX14-like KPWE" evidence="2">
    <location>
        <begin position="180"/>
        <end position="229"/>
    </location>
</feature>
<feature type="region of interest" description="Disordered" evidence="1">
    <location>
        <begin position="255"/>
        <end position="277"/>
    </location>
</feature>
<dbReference type="AlphaFoldDB" id="F0XTI2"/>
<keyword evidence="5" id="KW-1185">Reference proteome</keyword>
<organism evidence="5">
    <name type="scientific">Grosmannia clavigera (strain kw1407 / UAMH 11150)</name>
    <name type="common">Blue stain fungus</name>
    <name type="synonym">Graphiocladiella clavigera</name>
    <dbReference type="NCBI Taxonomy" id="655863"/>
    <lineage>
        <taxon>Eukaryota</taxon>
        <taxon>Fungi</taxon>
        <taxon>Dikarya</taxon>
        <taxon>Ascomycota</taxon>
        <taxon>Pezizomycotina</taxon>
        <taxon>Sordariomycetes</taxon>
        <taxon>Sordariomycetidae</taxon>
        <taxon>Ophiostomatales</taxon>
        <taxon>Ophiostomataceae</taxon>
        <taxon>Leptographium</taxon>
    </lineage>
</organism>
<dbReference type="HOGENOM" id="CLU_070882_0_0_1"/>
<dbReference type="OrthoDB" id="9936937at2759"/>
<gene>
    <name evidence="4" type="ORF">CMQ_4707</name>
</gene>
<evidence type="ECO:0000259" key="3">
    <source>
        <dbReference type="Pfam" id="PF25871"/>
    </source>
</evidence>
<proteinExistence type="predicted"/>
<evidence type="ECO:0000256" key="1">
    <source>
        <dbReference type="SAM" id="MobiDB-lite"/>
    </source>
</evidence>
<evidence type="ECO:0000259" key="2">
    <source>
        <dbReference type="Pfam" id="PF17733"/>
    </source>
</evidence>
<dbReference type="STRING" id="655863.F0XTI2"/>
<reference evidence="4 5" key="1">
    <citation type="journal article" date="2011" name="Proc. Natl. Acad. Sci. U.S.A.">
        <title>Genome and transcriptome analyses of the mountain pine beetle-fungal symbiont Grosmannia clavigera, a lodgepole pine pathogen.</title>
        <authorList>
            <person name="DiGuistini S."/>
            <person name="Wang Y."/>
            <person name="Liao N.Y."/>
            <person name="Taylor G."/>
            <person name="Tanguay P."/>
            <person name="Feau N."/>
            <person name="Henrissat B."/>
            <person name="Chan S.K."/>
            <person name="Hesse-Orce U."/>
            <person name="Alamouti S.M."/>
            <person name="Tsui C.K.M."/>
            <person name="Docking R.T."/>
            <person name="Levasseur A."/>
            <person name="Haridas S."/>
            <person name="Robertson G."/>
            <person name="Birol I."/>
            <person name="Holt R.A."/>
            <person name="Marra M.A."/>
            <person name="Hamelin R.C."/>
            <person name="Hirst M."/>
            <person name="Jones S.J.M."/>
            <person name="Bohlmann J."/>
            <person name="Breuil C."/>
        </authorList>
    </citation>
    <scope>NUCLEOTIDE SEQUENCE [LARGE SCALE GENOMIC DNA]</scope>
    <source>
        <strain evidence="5">kw1407 / UAMH 11150</strain>
    </source>
</reference>
<dbReference type="EMBL" id="GL630006">
    <property type="protein sequence ID" value="EFW98855.1"/>
    <property type="molecule type" value="Genomic_DNA"/>
</dbReference>
<feature type="region of interest" description="Disordered" evidence="1">
    <location>
        <begin position="133"/>
        <end position="164"/>
    </location>
</feature>
<name>F0XTI2_GROCL</name>
<evidence type="ECO:0000313" key="4">
    <source>
        <dbReference type="EMBL" id="EFW98855.1"/>
    </source>
</evidence>
<dbReference type="Proteomes" id="UP000007796">
    <property type="component" value="Unassembled WGS sequence"/>
</dbReference>
<sequence>MATPASDDDVLLPPDDDATAAEFEAFDRFPWSKHRAFLLGLLETLGGADGLSPNPTHQGSTTFCRTVFYRRQTGRRIDLTRYNGFLAASPDYPSIDRRLLAALYAAKRAATTAEAAAALRIVETVAAGPAINPFDGTATPHDDAVPSWQRSAPKNELRVPRAAAAADEAAGASAANGEAPYSDKFAKVIEAVQTGKELEGIRHIPDTVVRQEGITPLGKLKPPKKPWETAAAPTASLASALAFGAPITTESGHSLLVDLHFPPPPEQSGPVQSEVGQ</sequence>
<dbReference type="Pfam" id="PF25871">
    <property type="entry name" value="HTH_76"/>
    <property type="match status" value="1"/>
</dbReference>
<accession>F0XTI2</accession>
<dbReference type="RefSeq" id="XP_014168338.1">
    <property type="nucleotide sequence ID" value="XM_014312863.1"/>
</dbReference>
<dbReference type="InParanoid" id="F0XTI2"/>
<dbReference type="InterPro" id="IPR058841">
    <property type="entry name" value="HTH_76"/>
</dbReference>
<dbReference type="GeneID" id="25977948"/>
<evidence type="ECO:0000313" key="5">
    <source>
        <dbReference type="Proteomes" id="UP000007796"/>
    </source>
</evidence>